<dbReference type="EC" id="6.1.1.17" evidence="3"/>
<proteinExistence type="inferred from homology"/>
<dbReference type="GeneID" id="30177946"/>
<evidence type="ECO:0000313" key="16">
    <source>
        <dbReference type="Proteomes" id="UP000094455"/>
    </source>
</evidence>
<dbReference type="SUPFAM" id="SSF52374">
    <property type="entry name" value="Nucleotidylyl transferase"/>
    <property type="match status" value="1"/>
</dbReference>
<dbReference type="InterPro" id="IPR014729">
    <property type="entry name" value="Rossmann-like_a/b/a_fold"/>
</dbReference>
<evidence type="ECO:0000256" key="4">
    <source>
        <dbReference type="ARBA" id="ARBA00022598"/>
    </source>
</evidence>
<dbReference type="PANTHER" id="PTHR43311:SF2">
    <property type="entry name" value="GLUTAMATE--TRNA LIGASE, MITOCHONDRIAL-RELATED"/>
    <property type="match status" value="1"/>
</dbReference>
<evidence type="ECO:0000256" key="7">
    <source>
        <dbReference type="ARBA" id="ARBA00022917"/>
    </source>
</evidence>
<dbReference type="GO" id="GO:0032543">
    <property type="term" value="P:mitochondrial translation"/>
    <property type="evidence" value="ECO:0007669"/>
    <property type="project" value="EnsemblFungi"/>
</dbReference>
<dbReference type="GO" id="GO:0005524">
    <property type="term" value="F:ATP binding"/>
    <property type="evidence" value="ECO:0007669"/>
    <property type="project" value="UniProtKB-KW"/>
</dbReference>
<evidence type="ECO:0000256" key="10">
    <source>
        <dbReference type="ARBA" id="ARBA00072917"/>
    </source>
</evidence>
<sequence>MLITKRHFHKSSANLAFNLRTILKENKSDGTGNSKCTDHHEHEHSHHKHSPLLVQPDYPVRTRFAPSPTGFLHLGSLRTALYNYLLAKSTDGQFLLRLEDTDQNRLVEGAEDNIYDTLKWLDVGVDEGPIVGGPYVPYRQSERSEIYRKYSDKLLQEGLAYRCFCSKERLDGLRDSARLLKPPTTVSYDRHCLEHISLEESNLLAKGGKSFTIRFKSPDSYPEFTDLLHGTINLQPQVNPTDRRYEDPVLLKSDGLPTYHFANVIDDHLMKITHVIRGEEWVASTPKHIALYNAFGWEKPNFVHIPLLTTVSGKKLSKRSGDIDIMSLKKKGYLPEALVNFSVLFGWNPKRELGEKTSEIHTLDELTKTWLLSGLTKGNAKVDWKKLDFFNKHYLSEKLKDSSSDFFKTCVAESHQNLSRTLKLDNLDVTKVEEVLKMIYPSLTTVNDFDTEQYHYFFVKPAYDKSELLSKLRVNEDVLKVISQELVSHLDKLTHSSFNATIGEILADIPSLKKRAVFQTLRYALSGPQSGINLPVILELLGPAEVNERVVAFDKYLGSE</sequence>
<protein>
    <recommendedName>
        <fullName evidence="10">Glutamate--tRNA ligase, mitochondrial</fullName>
        <ecNumber evidence="3">6.1.1.17</ecNumber>
    </recommendedName>
    <alternativeName>
        <fullName evidence="9">Glutamyl-tRNA synthetase</fullName>
    </alternativeName>
</protein>
<evidence type="ECO:0000256" key="1">
    <source>
        <dbReference type="ARBA" id="ARBA00004173"/>
    </source>
</evidence>
<dbReference type="CDD" id="cd00808">
    <property type="entry name" value="GluRS_core"/>
    <property type="match status" value="1"/>
</dbReference>
<dbReference type="HAMAP" id="MF_00022">
    <property type="entry name" value="Glu_tRNA_synth_type1"/>
    <property type="match status" value="1"/>
</dbReference>
<comment type="subcellular location">
    <subcellularLocation>
        <location evidence="1">Mitochondrion</location>
    </subcellularLocation>
</comment>
<organism evidence="15 16">
    <name type="scientific">Pichia membranifaciens NRRL Y-2026</name>
    <dbReference type="NCBI Taxonomy" id="763406"/>
    <lineage>
        <taxon>Eukaryota</taxon>
        <taxon>Fungi</taxon>
        <taxon>Dikarya</taxon>
        <taxon>Ascomycota</taxon>
        <taxon>Saccharomycotina</taxon>
        <taxon>Pichiomycetes</taxon>
        <taxon>Pichiales</taxon>
        <taxon>Pichiaceae</taxon>
        <taxon>Pichia</taxon>
    </lineage>
</organism>
<dbReference type="Gene3D" id="3.40.50.620">
    <property type="entry name" value="HUPs"/>
    <property type="match status" value="1"/>
</dbReference>
<dbReference type="Pfam" id="PF00749">
    <property type="entry name" value="tRNA-synt_1c"/>
    <property type="match status" value="1"/>
</dbReference>
<evidence type="ECO:0000256" key="2">
    <source>
        <dbReference type="ARBA" id="ARBA00007894"/>
    </source>
</evidence>
<keyword evidence="4 11" id="KW-0436">Ligase</keyword>
<dbReference type="GO" id="GO:0000049">
    <property type="term" value="F:tRNA binding"/>
    <property type="evidence" value="ECO:0007669"/>
    <property type="project" value="InterPro"/>
</dbReference>
<feature type="region of interest" description="Disordered" evidence="12">
    <location>
        <begin position="28"/>
        <end position="52"/>
    </location>
</feature>
<dbReference type="GO" id="GO:0006424">
    <property type="term" value="P:glutamyl-tRNA aminoacylation"/>
    <property type="evidence" value="ECO:0007669"/>
    <property type="project" value="InterPro"/>
</dbReference>
<keyword evidence="6 11" id="KW-0067">ATP-binding</keyword>
<dbReference type="GO" id="GO:0004818">
    <property type="term" value="F:glutamate-tRNA ligase activity"/>
    <property type="evidence" value="ECO:0007669"/>
    <property type="project" value="UniProtKB-EC"/>
</dbReference>
<evidence type="ECO:0000256" key="8">
    <source>
        <dbReference type="ARBA" id="ARBA00023146"/>
    </source>
</evidence>
<dbReference type="AlphaFoldDB" id="A0A1E3NKX5"/>
<dbReference type="SUPFAM" id="SSF48163">
    <property type="entry name" value="An anticodon-binding domain of class I aminoacyl-tRNA synthetases"/>
    <property type="match status" value="1"/>
</dbReference>
<dbReference type="InterPro" id="IPR020058">
    <property type="entry name" value="Glu/Gln-tRNA-synth_Ib_cat-dom"/>
</dbReference>
<dbReference type="NCBIfam" id="TIGR00464">
    <property type="entry name" value="gltX_bact"/>
    <property type="match status" value="1"/>
</dbReference>
<evidence type="ECO:0000256" key="11">
    <source>
        <dbReference type="RuleBase" id="RU363037"/>
    </source>
</evidence>
<keyword evidence="7 11" id="KW-0648">Protein biosynthesis</keyword>
<evidence type="ECO:0000256" key="9">
    <source>
        <dbReference type="ARBA" id="ARBA00030865"/>
    </source>
</evidence>
<keyword evidence="16" id="KW-1185">Reference proteome</keyword>
<evidence type="ECO:0000256" key="6">
    <source>
        <dbReference type="ARBA" id="ARBA00022840"/>
    </source>
</evidence>
<dbReference type="InterPro" id="IPR000924">
    <property type="entry name" value="Glu/Gln-tRNA-synth"/>
</dbReference>
<dbReference type="PANTHER" id="PTHR43311">
    <property type="entry name" value="GLUTAMATE--TRNA LIGASE"/>
    <property type="match status" value="1"/>
</dbReference>
<dbReference type="InterPro" id="IPR033910">
    <property type="entry name" value="GluRS_core"/>
</dbReference>
<dbReference type="EMBL" id="KV454003">
    <property type="protein sequence ID" value="ODQ46736.1"/>
    <property type="molecule type" value="Genomic_DNA"/>
</dbReference>
<evidence type="ECO:0000259" key="14">
    <source>
        <dbReference type="Pfam" id="PF19269"/>
    </source>
</evidence>
<evidence type="ECO:0000256" key="12">
    <source>
        <dbReference type="SAM" id="MobiDB-lite"/>
    </source>
</evidence>
<dbReference type="Gene3D" id="1.10.10.350">
    <property type="match status" value="1"/>
</dbReference>
<dbReference type="Proteomes" id="UP000094455">
    <property type="component" value="Unassembled WGS sequence"/>
</dbReference>
<keyword evidence="8 11" id="KW-0030">Aminoacyl-tRNA synthetase</keyword>
<dbReference type="FunFam" id="3.40.50.620:FF:000045">
    <property type="entry name" value="Glutamate--tRNA ligase, mitochondrial"/>
    <property type="match status" value="1"/>
</dbReference>
<reference evidence="15 16" key="1">
    <citation type="journal article" date="2016" name="Proc. Natl. Acad. Sci. U.S.A.">
        <title>Comparative genomics of biotechnologically important yeasts.</title>
        <authorList>
            <person name="Riley R."/>
            <person name="Haridas S."/>
            <person name="Wolfe K.H."/>
            <person name="Lopes M.R."/>
            <person name="Hittinger C.T."/>
            <person name="Goeker M."/>
            <person name="Salamov A.A."/>
            <person name="Wisecaver J.H."/>
            <person name="Long T.M."/>
            <person name="Calvey C.H."/>
            <person name="Aerts A.L."/>
            <person name="Barry K.W."/>
            <person name="Choi C."/>
            <person name="Clum A."/>
            <person name="Coughlan A.Y."/>
            <person name="Deshpande S."/>
            <person name="Douglass A.P."/>
            <person name="Hanson S.J."/>
            <person name="Klenk H.-P."/>
            <person name="LaButti K.M."/>
            <person name="Lapidus A."/>
            <person name="Lindquist E.A."/>
            <person name="Lipzen A.M."/>
            <person name="Meier-Kolthoff J.P."/>
            <person name="Ohm R.A."/>
            <person name="Otillar R.P."/>
            <person name="Pangilinan J.L."/>
            <person name="Peng Y."/>
            <person name="Rokas A."/>
            <person name="Rosa C.A."/>
            <person name="Scheuner C."/>
            <person name="Sibirny A.A."/>
            <person name="Slot J.C."/>
            <person name="Stielow J.B."/>
            <person name="Sun H."/>
            <person name="Kurtzman C.P."/>
            <person name="Blackwell M."/>
            <person name="Grigoriev I.V."/>
            <person name="Jeffries T.W."/>
        </authorList>
    </citation>
    <scope>NUCLEOTIDE SEQUENCE [LARGE SCALE GENOMIC DNA]</scope>
    <source>
        <strain evidence="15 16">NRRL Y-2026</strain>
    </source>
</reference>
<dbReference type="STRING" id="763406.A0A1E3NKX5"/>
<feature type="domain" description="Glutamyl/glutaminyl-tRNA synthetase class Ib catalytic" evidence="13">
    <location>
        <begin position="60"/>
        <end position="388"/>
    </location>
</feature>
<comment type="similarity">
    <text evidence="2">Belongs to the class-I aminoacyl-tRNA synthetase family. Glutamate--tRNA ligase type 1 subfamily.</text>
</comment>
<evidence type="ECO:0000256" key="3">
    <source>
        <dbReference type="ARBA" id="ARBA00012835"/>
    </source>
</evidence>
<dbReference type="InterPro" id="IPR020751">
    <property type="entry name" value="aa-tRNA-synth_I_codon-bd_sub2"/>
</dbReference>
<evidence type="ECO:0000313" key="15">
    <source>
        <dbReference type="EMBL" id="ODQ46736.1"/>
    </source>
</evidence>
<dbReference type="OrthoDB" id="428822at2759"/>
<dbReference type="Pfam" id="PF19269">
    <property type="entry name" value="Anticodon_2"/>
    <property type="match status" value="1"/>
</dbReference>
<name>A0A1E3NKX5_9ASCO</name>
<dbReference type="PRINTS" id="PR00987">
    <property type="entry name" value="TRNASYNTHGLU"/>
</dbReference>
<gene>
    <name evidence="15" type="ORF">PICMEDRAFT_16567</name>
</gene>
<feature type="domain" description="Aminoacyl-tRNA synthetase class I anticodon-binding" evidence="14">
    <location>
        <begin position="425"/>
        <end position="550"/>
    </location>
</feature>
<dbReference type="InterPro" id="IPR045462">
    <property type="entry name" value="aa-tRNA-synth_I_cd-bd"/>
</dbReference>
<dbReference type="InterPro" id="IPR049940">
    <property type="entry name" value="GluQ/Sye"/>
</dbReference>
<evidence type="ECO:0000256" key="5">
    <source>
        <dbReference type="ARBA" id="ARBA00022741"/>
    </source>
</evidence>
<dbReference type="GO" id="GO:0005739">
    <property type="term" value="C:mitochondrion"/>
    <property type="evidence" value="ECO:0007669"/>
    <property type="project" value="UniProtKB-SubCell"/>
</dbReference>
<keyword evidence="5 11" id="KW-0547">Nucleotide-binding</keyword>
<evidence type="ECO:0000259" key="13">
    <source>
        <dbReference type="Pfam" id="PF00749"/>
    </source>
</evidence>
<dbReference type="InterPro" id="IPR004527">
    <property type="entry name" value="Glu-tRNA-ligase_bac/mito"/>
</dbReference>
<dbReference type="RefSeq" id="XP_019017849.1">
    <property type="nucleotide sequence ID" value="XM_019161259.1"/>
</dbReference>
<accession>A0A1E3NKX5</accession>
<dbReference type="GO" id="GO:0008270">
    <property type="term" value="F:zinc ion binding"/>
    <property type="evidence" value="ECO:0007669"/>
    <property type="project" value="InterPro"/>
</dbReference>
<dbReference type="InterPro" id="IPR008925">
    <property type="entry name" value="aa_tRNA-synth_I_cd-bd_sf"/>
</dbReference>